<feature type="active site" evidence="6">
    <location>
        <position position="35"/>
    </location>
</feature>
<dbReference type="EMBL" id="JABCAG010000013">
    <property type="protein sequence ID" value="NMP58049.1"/>
    <property type="molecule type" value="Genomic_DNA"/>
</dbReference>
<dbReference type="EMBL" id="PYGR01000004">
    <property type="protein sequence ID" value="PTO37011.1"/>
    <property type="molecule type" value="Genomic_DNA"/>
</dbReference>
<name>A0A1A6G4S2_ENTMU</name>
<comment type="subcellular location">
    <subcellularLocation>
        <location evidence="2">Cell membrane</location>
        <topology evidence="2">Single-pass type II membrane protein</topology>
    </subcellularLocation>
    <subcellularLocation>
        <location evidence="7">Membrane</location>
        <topology evidence="7">Single-pass type II membrane protein</topology>
    </subcellularLocation>
</comment>
<comment type="similarity">
    <text evidence="3 7">Belongs to the peptidase S26 family.</text>
</comment>
<keyword evidence="5 7" id="KW-0378">Hydrolase</keyword>
<dbReference type="PROSITE" id="PS00761">
    <property type="entry name" value="SPASE_I_3"/>
    <property type="match status" value="1"/>
</dbReference>
<dbReference type="GO" id="GO:0009003">
    <property type="term" value="F:signal peptidase activity"/>
    <property type="evidence" value="ECO:0007669"/>
    <property type="project" value="UniProtKB-EC"/>
</dbReference>
<evidence type="ECO:0000313" key="10">
    <source>
        <dbReference type="EMBL" id="GEL80697.1"/>
    </source>
</evidence>
<dbReference type="Gene3D" id="2.10.109.10">
    <property type="entry name" value="Umud Fragment, subunit A"/>
    <property type="match status" value="1"/>
</dbReference>
<evidence type="ECO:0000313" key="21">
    <source>
        <dbReference type="Proteomes" id="UP000509460"/>
    </source>
</evidence>
<dbReference type="EC" id="3.4.21.89" evidence="4 7"/>
<dbReference type="EMBL" id="MSTR01000007">
    <property type="protein sequence ID" value="ONN43140.1"/>
    <property type="molecule type" value="Genomic_DNA"/>
</dbReference>
<proteinExistence type="inferred from homology"/>
<dbReference type="STRING" id="53346.A5802_002082"/>
<dbReference type="GeneID" id="61000292"/>
<dbReference type="NCBIfam" id="TIGR02227">
    <property type="entry name" value="sigpep_I_bact"/>
    <property type="match status" value="1"/>
</dbReference>
<dbReference type="CDD" id="cd06530">
    <property type="entry name" value="S26_SPase_I"/>
    <property type="match status" value="1"/>
</dbReference>
<dbReference type="PANTHER" id="PTHR43390:SF1">
    <property type="entry name" value="CHLOROPLAST PROCESSING PEPTIDASE"/>
    <property type="match status" value="1"/>
</dbReference>
<evidence type="ECO:0000313" key="14">
    <source>
        <dbReference type="EMBL" id="PQF23443.1"/>
    </source>
</evidence>
<evidence type="ECO:0000313" key="17">
    <source>
        <dbReference type="Proteomes" id="UP000195024"/>
    </source>
</evidence>
<evidence type="ECO:0000313" key="12">
    <source>
        <dbReference type="EMBL" id="ONN43140.1"/>
    </source>
</evidence>
<dbReference type="AlphaFoldDB" id="A0A1A6G4S2"/>
<dbReference type="EMBL" id="BJWA01000012">
    <property type="protein sequence ID" value="GEL80697.1"/>
    <property type="molecule type" value="Genomic_DNA"/>
</dbReference>
<evidence type="ECO:0000313" key="19">
    <source>
        <dbReference type="Proteomes" id="UP000244022"/>
    </source>
</evidence>
<dbReference type="InterPro" id="IPR036286">
    <property type="entry name" value="LexA/Signal_pep-like_sf"/>
</dbReference>
<dbReference type="InterPro" id="IPR019533">
    <property type="entry name" value="Peptidase_S26"/>
</dbReference>
<evidence type="ECO:0000256" key="5">
    <source>
        <dbReference type="ARBA" id="ARBA00022801"/>
    </source>
</evidence>
<dbReference type="PRINTS" id="PR00727">
    <property type="entry name" value="LEADERPTASE"/>
</dbReference>
<dbReference type="Pfam" id="PF10502">
    <property type="entry name" value="Peptidase_S26"/>
    <property type="match status" value="1"/>
</dbReference>
<evidence type="ECO:0000256" key="1">
    <source>
        <dbReference type="ARBA" id="ARBA00000677"/>
    </source>
</evidence>
<evidence type="ECO:0000313" key="20">
    <source>
        <dbReference type="Proteomes" id="UP000321175"/>
    </source>
</evidence>
<evidence type="ECO:0000256" key="3">
    <source>
        <dbReference type="ARBA" id="ARBA00009370"/>
    </source>
</evidence>
<evidence type="ECO:0000313" key="13">
    <source>
        <dbReference type="EMBL" id="OTP28341.1"/>
    </source>
</evidence>
<dbReference type="GO" id="GO:0006465">
    <property type="term" value="P:signal peptide processing"/>
    <property type="evidence" value="ECO:0007669"/>
    <property type="project" value="InterPro"/>
</dbReference>
<evidence type="ECO:0000313" key="16">
    <source>
        <dbReference type="Proteomes" id="UP000189299"/>
    </source>
</evidence>
<evidence type="ECO:0000256" key="4">
    <source>
        <dbReference type="ARBA" id="ARBA00013208"/>
    </source>
</evidence>
<dbReference type="EMBL" id="NGMS01000001">
    <property type="protein sequence ID" value="OTP28341.1"/>
    <property type="molecule type" value="Genomic_DNA"/>
</dbReference>
<dbReference type="EMBL" id="AP019810">
    <property type="protein sequence ID" value="BBM14246.1"/>
    <property type="molecule type" value="Genomic_DNA"/>
</dbReference>
<feature type="domain" description="Peptidase S26" evidence="8">
    <location>
        <begin position="7"/>
        <end position="181"/>
    </location>
</feature>
<organism evidence="11 22">
    <name type="scientific">Enterococcus mundtii</name>
    <dbReference type="NCBI Taxonomy" id="53346"/>
    <lineage>
        <taxon>Bacteria</taxon>
        <taxon>Bacillati</taxon>
        <taxon>Bacillota</taxon>
        <taxon>Bacilli</taxon>
        <taxon>Lactobacillales</taxon>
        <taxon>Enterococcaceae</taxon>
        <taxon>Enterococcus</taxon>
    </lineage>
</organism>
<keyword evidence="20" id="KW-1185">Reference proteome</keyword>
<dbReference type="Proteomes" id="UP000237934">
    <property type="component" value="Unassembled WGS sequence"/>
</dbReference>
<dbReference type="SUPFAM" id="SSF51306">
    <property type="entry name" value="LexA/Signal peptidase"/>
    <property type="match status" value="1"/>
</dbReference>
<evidence type="ECO:0000313" key="22">
    <source>
        <dbReference type="Proteomes" id="UP000557857"/>
    </source>
</evidence>
<dbReference type="InterPro" id="IPR019758">
    <property type="entry name" value="Pept_S26A_signal_pept_1_CS"/>
</dbReference>
<dbReference type="PANTHER" id="PTHR43390">
    <property type="entry name" value="SIGNAL PEPTIDASE I"/>
    <property type="match status" value="1"/>
</dbReference>
<reference evidence="13 17" key="2">
    <citation type="submission" date="2017-05" db="EMBL/GenBank/DDBJ databases">
        <title>The Genome Sequence of Enterococcus mundtii 6B1_DIV0119.</title>
        <authorList>
            <consortium name="The Broad Institute Genomics Platform"/>
            <consortium name="The Broad Institute Genomic Center for Infectious Diseases"/>
            <person name="Earl A."/>
            <person name="Manson A."/>
            <person name="Schwartman J."/>
            <person name="Gilmore M."/>
            <person name="Abouelleil A."/>
            <person name="Cao P."/>
            <person name="Chapman S."/>
            <person name="Cusick C."/>
            <person name="Shea T."/>
            <person name="Young S."/>
            <person name="Neafsey D."/>
            <person name="Nusbaum C."/>
            <person name="Birren B."/>
        </authorList>
    </citation>
    <scope>NUCLEOTIDE SEQUENCE [LARGE SCALE GENOMIC DNA]</scope>
    <source>
        <strain evidence="13 17">6B1_DIV0119</strain>
    </source>
</reference>
<dbReference type="OrthoDB" id="9802919at2"/>
<reference evidence="12 16" key="1">
    <citation type="submission" date="2016-12" db="EMBL/GenBank/DDBJ databases">
        <authorList>
            <person name="Song W.-J."/>
            <person name="Kurnit D.M."/>
        </authorList>
    </citation>
    <scope>NUCLEOTIDE SEQUENCE [LARGE SCALE GENOMIC DNA]</scope>
    <source>
        <strain evidence="12 16">CGB1038-1_S1</strain>
    </source>
</reference>
<comment type="catalytic activity">
    <reaction evidence="1 7">
        <text>Cleavage of hydrophobic, N-terminal signal or leader sequences from secreted and periplasmic proteins.</text>
        <dbReference type="EC" id="3.4.21.89"/>
    </reaction>
</comment>
<dbReference type="PROSITE" id="PS00760">
    <property type="entry name" value="SPASE_I_2"/>
    <property type="match status" value="1"/>
</dbReference>
<dbReference type="EMBL" id="PUAP01000022">
    <property type="protein sequence ID" value="PQF23443.1"/>
    <property type="molecule type" value="Genomic_DNA"/>
</dbReference>
<dbReference type="InterPro" id="IPR000223">
    <property type="entry name" value="Pept_S26A_signal_pept_1"/>
</dbReference>
<evidence type="ECO:0000313" key="9">
    <source>
        <dbReference type="EMBL" id="BBM14246.1"/>
    </source>
</evidence>
<dbReference type="Proteomes" id="UP000321175">
    <property type="component" value="Unassembled WGS sequence"/>
</dbReference>
<dbReference type="Proteomes" id="UP000189299">
    <property type="component" value="Unassembled WGS sequence"/>
</dbReference>
<protein>
    <recommendedName>
        <fullName evidence="4 7">Signal peptidase I</fullName>
        <ecNumber evidence="4 7">3.4.21.89</ecNumber>
    </recommendedName>
</protein>
<sequence length="189" mass="21876">MKNFLKNWGILIVVLAAIILARVYVFTPVTVSGHSMDPSLHDGQRLISSKISDFDRWDIITTKEPGDEERMIVKRIIGMPGDTVKMEDDQLYINGEKQDEPYLDEYKKEFSEDKLQEEYSYNSAFQSQAENAETFTSDFEFTVPEGQYLVLGDNRLISKDSRMFGLVDEDLIQGKVVFRYWPLNKINII</sequence>
<dbReference type="Proteomes" id="UP000557857">
    <property type="component" value="Unassembled WGS sequence"/>
</dbReference>
<evidence type="ECO:0000313" key="18">
    <source>
        <dbReference type="Proteomes" id="UP000237934"/>
    </source>
</evidence>
<reference evidence="14 18" key="3">
    <citation type="journal article" date="2018" name="Pathog. Dis.">
        <title>Whole-genome sequencing based characterization of antimicrobial resistance in Enterococcus.</title>
        <authorList>
            <person name="Tyson G."/>
        </authorList>
    </citation>
    <scope>NUCLEOTIDE SEQUENCE [LARGE SCALE GENOMIC DNA]</scope>
    <source>
        <strain evidence="14 18">CVM N55263</strain>
    </source>
</reference>
<evidence type="ECO:0000313" key="11">
    <source>
        <dbReference type="EMBL" id="NMP58049.1"/>
    </source>
</evidence>
<dbReference type="GO" id="GO:0004252">
    <property type="term" value="F:serine-type endopeptidase activity"/>
    <property type="evidence" value="ECO:0007669"/>
    <property type="project" value="InterPro"/>
</dbReference>
<dbReference type="Proteomes" id="UP000195024">
    <property type="component" value="Unassembled WGS sequence"/>
</dbReference>
<gene>
    <name evidence="11" type="primary">lepB</name>
    <name evidence="10" type="synonym">sipA</name>
    <name evidence="13" type="ORF">A5802_002082</name>
    <name evidence="12" type="ORF">BTN92_08750</name>
    <name evidence="15" type="ORF">C6N14_01725</name>
    <name evidence="14" type="ORF">CUS89_07700</name>
    <name evidence="9" type="ORF">EM151A_1009</name>
    <name evidence="10" type="ORF">EMU01_18410</name>
    <name evidence="11" type="ORF">HI921_06145</name>
</gene>
<feature type="active site" evidence="6">
    <location>
        <position position="74"/>
    </location>
</feature>
<evidence type="ECO:0000259" key="8">
    <source>
        <dbReference type="Pfam" id="PF10502"/>
    </source>
</evidence>
<reference evidence="15 19" key="4">
    <citation type="submission" date="2018-03" db="EMBL/GenBank/DDBJ databases">
        <title>Draft genome sequences of four Enterococcus mundtii strains isolated from beef slaughterhouses in Kenya.</title>
        <authorList>
            <person name="Wambui J."/>
            <person name="Stevens M."/>
            <person name="Njage P."/>
            <person name="Stephan R."/>
            <person name="Tasara T."/>
        </authorList>
    </citation>
    <scope>NUCLEOTIDE SEQUENCE [LARGE SCALE GENOMIC DNA]</scope>
    <source>
        <strain evidence="15 19">H18-EM</strain>
    </source>
</reference>
<evidence type="ECO:0000256" key="7">
    <source>
        <dbReference type="RuleBase" id="RU362042"/>
    </source>
</evidence>
<dbReference type="InterPro" id="IPR019757">
    <property type="entry name" value="Pept_S26A_signal_pept_1_Lys-AS"/>
</dbReference>
<accession>A0A1A6G4S2</accession>
<dbReference type="GO" id="GO:0005886">
    <property type="term" value="C:plasma membrane"/>
    <property type="evidence" value="ECO:0007669"/>
    <property type="project" value="UniProtKB-SubCell"/>
</dbReference>
<reference evidence="10 20" key="6">
    <citation type="submission" date="2019-07" db="EMBL/GenBank/DDBJ databases">
        <title>Whole genome shotgun sequence of Enterococcus mundtii NBRC 100490.</title>
        <authorList>
            <person name="Hosoyama A."/>
            <person name="Uohara A."/>
            <person name="Ohji S."/>
            <person name="Ichikawa N."/>
        </authorList>
    </citation>
    <scope>NUCLEOTIDE SEQUENCE [LARGE SCALE GENOMIC DNA]</scope>
    <source>
        <strain evidence="10 20">NBRC 100490</strain>
    </source>
</reference>
<evidence type="ECO:0000256" key="6">
    <source>
        <dbReference type="PIRSR" id="PIRSR600223-1"/>
    </source>
</evidence>
<dbReference type="RefSeq" id="WP_010736630.1">
    <property type="nucleotide sequence ID" value="NZ_AP019810.1"/>
</dbReference>
<reference evidence="11 22" key="7">
    <citation type="submission" date="2020-04" db="EMBL/GenBank/DDBJ databases">
        <authorList>
            <person name="Abaymova A."/>
            <person name="Teymurazov M."/>
            <person name="Tazyna O."/>
            <person name="Chatushin Y."/>
            <person name="Svetoch E."/>
            <person name="Pereligyn V."/>
            <person name="Pohylenko V."/>
            <person name="Platonov M."/>
            <person name="Kartsev N."/>
            <person name="Skryabin Y."/>
            <person name="Sizova A."/>
            <person name="Solomentsev V."/>
            <person name="Kislichkina A."/>
            <person name="Bogun A."/>
        </authorList>
    </citation>
    <scope>NUCLEOTIDE SEQUENCE [LARGE SCALE GENOMIC DNA]</scope>
    <source>
        <strain evidence="11">SCPM-O-B-8398</strain>
        <strain evidence="22">SCPM-O-B-8398 (E28)</strain>
    </source>
</reference>
<evidence type="ECO:0000256" key="2">
    <source>
        <dbReference type="ARBA" id="ARBA00004401"/>
    </source>
</evidence>
<reference evidence="9 21" key="5">
    <citation type="submission" date="2019-07" db="EMBL/GenBank/DDBJ databases">
        <title>antibiotic susceptibility of plant-derived lactic acid bacteria.</title>
        <authorList>
            <person name="Sugiyama M."/>
            <person name="Noda M."/>
        </authorList>
    </citation>
    <scope>NUCLEOTIDE SEQUENCE [LARGE SCALE GENOMIC DNA]</scope>
    <source>
        <strain evidence="9 21">15-1A</strain>
    </source>
</reference>
<evidence type="ECO:0000313" key="15">
    <source>
        <dbReference type="EMBL" id="PTO37011.1"/>
    </source>
</evidence>
<keyword evidence="7" id="KW-0645">Protease</keyword>
<dbReference type="Proteomes" id="UP000509460">
    <property type="component" value="Chromosome"/>
</dbReference>
<dbReference type="Proteomes" id="UP000244022">
    <property type="component" value="Unassembled WGS sequence"/>
</dbReference>